<dbReference type="GO" id="GO:0007165">
    <property type="term" value="P:signal transduction"/>
    <property type="evidence" value="ECO:0007669"/>
    <property type="project" value="TreeGrafter"/>
</dbReference>
<dbReference type="Gene3D" id="3.90.226.10">
    <property type="entry name" value="2-enoyl-CoA Hydratase, Chain A, domain 1"/>
    <property type="match status" value="1"/>
</dbReference>
<sequence>MTKPLAAAALAALLTVPLAAAAPAAAAAPPACARMTGPPPASPPPTSVDTLGQAFFCVFDHYYGGPGLRTQDLLKDAFAAYTRNLQKRGADVAGLRLPALTGDREADWAAAARMLGTGDPVALRAAIGGMVEGLRDNHARHHVPEPPREGGPVGTGIVGASGISGPGVDPAARPPFFITDVVEDSPAGKAGVRPGDIVQAIDGVPVWVGETLNPLLVEQVQQPSFTITLKRPTTGRVRTVKLTEGPLTPPARTLRVKDVSGVRYVRLPGFYEGAADEVIAALRGGPKKVVLDLRGNGGGSPREVVRLLGAFAHGKVTSHFCGYDGSCTPNRTDDSVPLLGARLVVLTDRRCASACEDFSAAVQGNGIASTVGTRTAGAVSGPASPWLLGDGSIVALPSVLHLGPGKEIVDTVGVPADHHAPMTALDLATGRDPALRKALSLLNG</sequence>
<keyword evidence="1" id="KW-0732">Signal</keyword>
<dbReference type="Proteomes" id="UP000479526">
    <property type="component" value="Unassembled WGS sequence"/>
</dbReference>
<evidence type="ECO:0000259" key="2">
    <source>
        <dbReference type="PROSITE" id="PS50106"/>
    </source>
</evidence>
<dbReference type="InterPro" id="IPR029045">
    <property type="entry name" value="ClpP/crotonase-like_dom_sf"/>
</dbReference>
<feature type="signal peptide" evidence="1">
    <location>
        <begin position="1"/>
        <end position="21"/>
    </location>
</feature>
<comment type="caution">
    <text evidence="3">The sequence shown here is derived from an EMBL/GenBank/DDBJ whole genome shotgun (WGS) entry which is preliminary data.</text>
</comment>
<dbReference type="InterPro" id="IPR041489">
    <property type="entry name" value="PDZ_6"/>
</dbReference>
<dbReference type="AlphaFoldDB" id="A0A7C9J0K9"/>
<dbReference type="PANTHER" id="PTHR32060">
    <property type="entry name" value="TAIL-SPECIFIC PROTEASE"/>
    <property type="match status" value="1"/>
</dbReference>
<dbReference type="GO" id="GO:0004175">
    <property type="term" value="F:endopeptidase activity"/>
    <property type="evidence" value="ECO:0007669"/>
    <property type="project" value="TreeGrafter"/>
</dbReference>
<feature type="domain" description="PDZ" evidence="2">
    <location>
        <begin position="142"/>
        <end position="206"/>
    </location>
</feature>
<feature type="chain" id="PRO_5039238203" evidence="1">
    <location>
        <begin position="22"/>
        <end position="444"/>
    </location>
</feature>
<reference evidence="3 4" key="1">
    <citation type="submission" date="2020-01" db="EMBL/GenBank/DDBJ databases">
        <title>Herbidospora sp. NEAU-GS84 nov., a novel actinomycete isolated from soil.</title>
        <authorList>
            <person name="Han L."/>
        </authorList>
    </citation>
    <scope>NUCLEOTIDE SEQUENCE [LARGE SCALE GENOMIC DNA]</scope>
    <source>
        <strain evidence="3 4">NEAU-GS84</strain>
    </source>
</reference>
<keyword evidence="4" id="KW-1185">Reference proteome</keyword>
<name>A0A7C9J0K9_9ACTN</name>
<dbReference type="CDD" id="cd06567">
    <property type="entry name" value="Peptidase_S41"/>
    <property type="match status" value="1"/>
</dbReference>
<dbReference type="SUPFAM" id="SSF52096">
    <property type="entry name" value="ClpP/crotonase"/>
    <property type="match status" value="1"/>
</dbReference>
<dbReference type="Pfam" id="PF17820">
    <property type="entry name" value="PDZ_6"/>
    <property type="match status" value="1"/>
</dbReference>
<evidence type="ECO:0000256" key="1">
    <source>
        <dbReference type="SAM" id="SignalP"/>
    </source>
</evidence>
<dbReference type="InterPro" id="IPR036034">
    <property type="entry name" value="PDZ_sf"/>
</dbReference>
<dbReference type="PANTHER" id="PTHR32060:SF30">
    <property type="entry name" value="CARBOXY-TERMINAL PROCESSING PROTEASE CTPA"/>
    <property type="match status" value="1"/>
</dbReference>
<evidence type="ECO:0000313" key="4">
    <source>
        <dbReference type="Proteomes" id="UP000479526"/>
    </source>
</evidence>
<dbReference type="SMART" id="SM00228">
    <property type="entry name" value="PDZ"/>
    <property type="match status" value="1"/>
</dbReference>
<dbReference type="InterPro" id="IPR001478">
    <property type="entry name" value="PDZ"/>
</dbReference>
<dbReference type="Gene3D" id="2.30.42.10">
    <property type="match status" value="1"/>
</dbReference>
<protein>
    <submittedName>
        <fullName evidence="3">PDZ domain-containing protein</fullName>
    </submittedName>
</protein>
<dbReference type="Pfam" id="PF03572">
    <property type="entry name" value="Peptidase_S41"/>
    <property type="match status" value="1"/>
</dbReference>
<proteinExistence type="predicted"/>
<dbReference type="SMART" id="SM00245">
    <property type="entry name" value="TSPc"/>
    <property type="match status" value="1"/>
</dbReference>
<accession>A0A7C9J0K9</accession>
<dbReference type="GO" id="GO:0008236">
    <property type="term" value="F:serine-type peptidase activity"/>
    <property type="evidence" value="ECO:0007669"/>
    <property type="project" value="InterPro"/>
</dbReference>
<gene>
    <name evidence="3" type="ORF">GT755_03695</name>
</gene>
<organism evidence="3 4">
    <name type="scientific">Herbidospora solisilvae</name>
    <dbReference type="NCBI Taxonomy" id="2696284"/>
    <lineage>
        <taxon>Bacteria</taxon>
        <taxon>Bacillati</taxon>
        <taxon>Actinomycetota</taxon>
        <taxon>Actinomycetes</taxon>
        <taxon>Streptosporangiales</taxon>
        <taxon>Streptosporangiaceae</taxon>
        <taxon>Herbidospora</taxon>
    </lineage>
</organism>
<dbReference type="PROSITE" id="PS50106">
    <property type="entry name" value="PDZ"/>
    <property type="match status" value="1"/>
</dbReference>
<dbReference type="EMBL" id="WXEW01000001">
    <property type="protein sequence ID" value="NAS20785.1"/>
    <property type="molecule type" value="Genomic_DNA"/>
</dbReference>
<dbReference type="GO" id="GO:0030288">
    <property type="term" value="C:outer membrane-bounded periplasmic space"/>
    <property type="evidence" value="ECO:0007669"/>
    <property type="project" value="TreeGrafter"/>
</dbReference>
<dbReference type="SUPFAM" id="SSF50156">
    <property type="entry name" value="PDZ domain-like"/>
    <property type="match status" value="1"/>
</dbReference>
<dbReference type="RefSeq" id="WP_161478249.1">
    <property type="nucleotide sequence ID" value="NZ_WXEW01000001.1"/>
</dbReference>
<evidence type="ECO:0000313" key="3">
    <source>
        <dbReference type="EMBL" id="NAS20785.1"/>
    </source>
</evidence>
<dbReference type="InterPro" id="IPR005151">
    <property type="entry name" value="Tail-specific_protease"/>
</dbReference>
<dbReference type="GO" id="GO:0006508">
    <property type="term" value="P:proteolysis"/>
    <property type="evidence" value="ECO:0007669"/>
    <property type="project" value="InterPro"/>
</dbReference>